<dbReference type="Pfam" id="PF04909">
    <property type="entry name" value="Amidohydro_2"/>
    <property type="match status" value="1"/>
</dbReference>
<keyword evidence="3" id="KW-0378">Hydrolase</keyword>
<evidence type="ECO:0000313" key="4">
    <source>
        <dbReference type="Proteomes" id="UP000319516"/>
    </source>
</evidence>
<gene>
    <name evidence="3" type="ORF">FB467_2955</name>
</gene>
<dbReference type="Proteomes" id="UP000319516">
    <property type="component" value="Unassembled WGS sequence"/>
</dbReference>
<dbReference type="Gene3D" id="3.20.20.140">
    <property type="entry name" value="Metal-dependent hydrolases"/>
    <property type="match status" value="1"/>
</dbReference>
<protein>
    <submittedName>
        <fullName evidence="3">Putative TIM-barrel fold metal-dependent hydrolase</fullName>
    </submittedName>
</protein>
<dbReference type="PANTHER" id="PTHR43569">
    <property type="entry name" value="AMIDOHYDROLASE"/>
    <property type="match status" value="1"/>
</dbReference>
<sequence>MGRYTGPVIDAHHHFWEPHLGRQPWLRPEAQIPFRYGSYEAIKRSYLPPDLRRDAAGLNLVGSVYMETEWELDDPIGEMRYVADLADRYRLPNAAVAHAVLRDPRVEEVLEQLAGWPLVRSVRNKPGQAPSPEAAATSPSLLLDPDWRRGYALLARYDLHFELQVAWWHFPEAVDLATRYPDQVIIVNHAGLPADRSEAMLQAWEANVRRVAEMPNVLMKVSGIGLPGEAWTVARNRRIVETLADAFGVDRIMFASNFPVDSLCGSYADIMGGFLEISREWSAMEQFDAFAGTVIRTYRLDPALAGESPRANIL</sequence>
<feature type="domain" description="Amidohydrolase-related" evidence="2">
    <location>
        <begin position="9"/>
        <end position="300"/>
    </location>
</feature>
<reference evidence="3 4" key="1">
    <citation type="submission" date="2019-06" db="EMBL/GenBank/DDBJ databases">
        <title>Sequencing the genomes of 1000 actinobacteria strains.</title>
        <authorList>
            <person name="Klenk H.-P."/>
        </authorList>
    </citation>
    <scope>NUCLEOTIDE SEQUENCE [LARGE SCALE GENOMIC DNA]</scope>
    <source>
        <strain evidence="3 4">DSM 12335</strain>
    </source>
</reference>
<evidence type="ECO:0000256" key="1">
    <source>
        <dbReference type="ARBA" id="ARBA00038310"/>
    </source>
</evidence>
<proteinExistence type="inferred from homology"/>
<dbReference type="RefSeq" id="WP_141785745.1">
    <property type="nucleotide sequence ID" value="NZ_BAAAIK010000001.1"/>
</dbReference>
<dbReference type="SUPFAM" id="SSF51556">
    <property type="entry name" value="Metallo-dependent hydrolases"/>
    <property type="match status" value="1"/>
</dbReference>
<dbReference type="PANTHER" id="PTHR43569:SF1">
    <property type="entry name" value="BLL3371 PROTEIN"/>
    <property type="match status" value="1"/>
</dbReference>
<keyword evidence="4" id="KW-1185">Reference proteome</keyword>
<comment type="caution">
    <text evidence="3">The sequence shown here is derived from an EMBL/GenBank/DDBJ whole genome shotgun (WGS) entry which is preliminary data.</text>
</comment>
<comment type="similarity">
    <text evidence="1">Belongs to the metallo-dependent hydrolases superfamily.</text>
</comment>
<organism evidence="3 4">
    <name type="scientific">Ornithinicoccus hortensis</name>
    <dbReference type="NCBI Taxonomy" id="82346"/>
    <lineage>
        <taxon>Bacteria</taxon>
        <taxon>Bacillati</taxon>
        <taxon>Actinomycetota</taxon>
        <taxon>Actinomycetes</taxon>
        <taxon>Micrococcales</taxon>
        <taxon>Intrasporangiaceae</taxon>
        <taxon>Ornithinicoccus</taxon>
    </lineage>
</organism>
<dbReference type="InterPro" id="IPR006680">
    <property type="entry name" value="Amidohydro-rel"/>
</dbReference>
<dbReference type="EMBL" id="VFOP01000001">
    <property type="protein sequence ID" value="TQL51793.1"/>
    <property type="molecule type" value="Genomic_DNA"/>
</dbReference>
<evidence type="ECO:0000259" key="2">
    <source>
        <dbReference type="Pfam" id="PF04909"/>
    </source>
</evidence>
<evidence type="ECO:0000313" key="3">
    <source>
        <dbReference type="EMBL" id="TQL51793.1"/>
    </source>
</evidence>
<name>A0A542YUP0_9MICO</name>
<dbReference type="AlphaFoldDB" id="A0A542YUP0"/>
<dbReference type="OrthoDB" id="5450317at2"/>
<dbReference type="InterPro" id="IPR052350">
    <property type="entry name" value="Metallo-dep_Lactonases"/>
</dbReference>
<accession>A0A542YUP0</accession>
<dbReference type="GO" id="GO:0016787">
    <property type="term" value="F:hydrolase activity"/>
    <property type="evidence" value="ECO:0007669"/>
    <property type="project" value="UniProtKB-KW"/>
</dbReference>
<dbReference type="InterPro" id="IPR032466">
    <property type="entry name" value="Metal_Hydrolase"/>
</dbReference>